<evidence type="ECO:0000256" key="8">
    <source>
        <dbReference type="ARBA" id="ARBA00023002"/>
    </source>
</evidence>
<keyword evidence="5" id="KW-0812">Transmembrane</keyword>
<dbReference type="Gene3D" id="3.50.50.60">
    <property type="entry name" value="FAD/NAD(P)-binding domain"/>
    <property type="match status" value="2"/>
</dbReference>
<evidence type="ECO:0000256" key="5">
    <source>
        <dbReference type="ARBA" id="ARBA00022692"/>
    </source>
</evidence>
<evidence type="ECO:0000256" key="10">
    <source>
        <dbReference type="ARBA" id="ARBA00023136"/>
    </source>
</evidence>
<evidence type="ECO:0000256" key="6">
    <source>
        <dbReference type="ARBA" id="ARBA00022827"/>
    </source>
</evidence>
<dbReference type="GO" id="GO:0071949">
    <property type="term" value="F:FAD binding"/>
    <property type="evidence" value="ECO:0007669"/>
    <property type="project" value="InterPro"/>
</dbReference>
<keyword evidence="8" id="KW-0560">Oxidoreductase</keyword>
<feature type="domain" description="FAD-binding" evidence="11">
    <location>
        <begin position="7"/>
        <end position="68"/>
    </location>
</feature>
<evidence type="ECO:0000256" key="7">
    <source>
        <dbReference type="ARBA" id="ARBA00022989"/>
    </source>
</evidence>
<comment type="caution">
    <text evidence="12">The sequence shown here is derived from an EMBL/GenBank/DDBJ whole genome shotgun (WGS) entry which is preliminary data.</text>
</comment>
<dbReference type="InterPro" id="IPR050562">
    <property type="entry name" value="FAD_mOase_fung"/>
</dbReference>
<keyword evidence="10" id="KW-0472">Membrane</keyword>
<comment type="subcellular location">
    <subcellularLocation>
        <location evidence="2">Membrane</location>
    </subcellularLocation>
</comment>
<gene>
    <name evidence="12" type="ORF">N0V84_000944</name>
</gene>
<dbReference type="Proteomes" id="UP001140502">
    <property type="component" value="Unassembled WGS sequence"/>
</dbReference>
<feature type="domain" description="FAD-binding" evidence="11">
    <location>
        <begin position="82"/>
        <end position="288"/>
    </location>
</feature>
<evidence type="ECO:0000256" key="3">
    <source>
        <dbReference type="ARBA" id="ARBA00007992"/>
    </source>
</evidence>
<dbReference type="Pfam" id="PF01494">
    <property type="entry name" value="FAD_binding_3"/>
    <property type="match status" value="2"/>
</dbReference>
<dbReference type="OrthoDB" id="16820at2759"/>
<evidence type="ECO:0000256" key="2">
    <source>
        <dbReference type="ARBA" id="ARBA00004370"/>
    </source>
</evidence>
<dbReference type="GO" id="GO:0016020">
    <property type="term" value="C:membrane"/>
    <property type="evidence" value="ECO:0007669"/>
    <property type="project" value="UniProtKB-SubCell"/>
</dbReference>
<dbReference type="SUPFAM" id="SSF51905">
    <property type="entry name" value="FAD/NAD(P)-binding domain"/>
    <property type="match status" value="1"/>
</dbReference>
<dbReference type="PRINTS" id="PR00420">
    <property type="entry name" value="RNGMNOXGNASE"/>
</dbReference>
<keyword evidence="9" id="KW-0503">Monooxygenase</keyword>
<keyword evidence="7" id="KW-1133">Transmembrane helix</keyword>
<name>A0A9W8WLZ2_9HYPO</name>
<accession>A0A9W8WLZ2</accession>
<dbReference type="InterPro" id="IPR002938">
    <property type="entry name" value="FAD-bd"/>
</dbReference>
<sequence length="496" mass="54835">MDNSERTVIIAGGSVAGLSLANMLEKRGIRYVVLEAYDEIAPQVGASIGLHPSALRILDQLGCAEDLLSLIDIPLNESNVRNADVESVTELDQGVEVRTTKGEVYRGDILVGADGIYSTVRKEMWRIGNETSPGYFHPDEWSKVPCSYKCIFGISHPIKTLPSGVHYVYNRNFSYLVIVGPGGRVYWFLFVELPTPLFGRQIPRYTKSDEERLAKEHASDQITPNTRFGQLYEAKMNSTLTPLHEYAFEKWYFNRIITIGDAAHKFEPLTGHGGNSAIGTAASLMNHLFPDECPKWNDAHISAAFKAVQDDRFDRVSWLIKDAHETQRMQAMATPIQAVLTPILPYFISNETTLRLAASKFVGANHLNNIPLPQRDHTVPFNDELPAQPLSSFKWASAGLGVLSQGCLCWLSGRALRHSPVPTTFGSASLIKKWTGIQGIDSVLSVLVAAFGVPLTSPKEAPLVQWLSFIPLVFSTTLDWTVQSYRAGSAGLLTSW</sequence>
<keyword evidence="13" id="KW-1185">Reference proteome</keyword>
<reference evidence="12" key="1">
    <citation type="submission" date="2022-10" db="EMBL/GenBank/DDBJ databases">
        <title>Tapping the CABI collections for fungal endophytes: first genome assemblies for Collariella, Neodidymelliopsis, Ascochyta clinopodiicola, Didymella pomorum, Didymosphaeria variabile, Neocosmospora piperis and Neocucurbitaria cava.</title>
        <authorList>
            <person name="Hill R."/>
        </authorList>
    </citation>
    <scope>NUCLEOTIDE SEQUENCE</scope>
    <source>
        <strain evidence="12">IMI 366586</strain>
    </source>
</reference>
<dbReference type="GO" id="GO:0004497">
    <property type="term" value="F:monooxygenase activity"/>
    <property type="evidence" value="ECO:0007669"/>
    <property type="project" value="UniProtKB-KW"/>
</dbReference>
<evidence type="ECO:0000313" key="13">
    <source>
        <dbReference type="Proteomes" id="UP001140502"/>
    </source>
</evidence>
<proteinExistence type="inferred from homology"/>
<evidence type="ECO:0000259" key="11">
    <source>
        <dbReference type="Pfam" id="PF01494"/>
    </source>
</evidence>
<evidence type="ECO:0000256" key="9">
    <source>
        <dbReference type="ARBA" id="ARBA00023033"/>
    </source>
</evidence>
<dbReference type="PANTHER" id="PTHR47356">
    <property type="entry name" value="FAD-DEPENDENT MONOOXYGENASE ASQG-RELATED"/>
    <property type="match status" value="1"/>
</dbReference>
<dbReference type="EMBL" id="JAPEUR010000009">
    <property type="protein sequence ID" value="KAJ4328585.1"/>
    <property type="molecule type" value="Genomic_DNA"/>
</dbReference>
<keyword evidence="6" id="KW-0274">FAD</keyword>
<dbReference type="PANTHER" id="PTHR47356:SF2">
    <property type="entry name" value="FAD-BINDING DOMAIN-CONTAINING PROTEIN-RELATED"/>
    <property type="match status" value="1"/>
</dbReference>
<organism evidence="12 13">
    <name type="scientific">Fusarium piperis</name>
    <dbReference type="NCBI Taxonomy" id="1435070"/>
    <lineage>
        <taxon>Eukaryota</taxon>
        <taxon>Fungi</taxon>
        <taxon>Dikarya</taxon>
        <taxon>Ascomycota</taxon>
        <taxon>Pezizomycotina</taxon>
        <taxon>Sordariomycetes</taxon>
        <taxon>Hypocreomycetidae</taxon>
        <taxon>Hypocreales</taxon>
        <taxon>Nectriaceae</taxon>
        <taxon>Fusarium</taxon>
        <taxon>Fusarium solani species complex</taxon>
    </lineage>
</organism>
<evidence type="ECO:0000313" key="12">
    <source>
        <dbReference type="EMBL" id="KAJ4328585.1"/>
    </source>
</evidence>
<evidence type="ECO:0000256" key="4">
    <source>
        <dbReference type="ARBA" id="ARBA00022630"/>
    </source>
</evidence>
<comment type="cofactor">
    <cofactor evidence="1">
        <name>FAD</name>
        <dbReference type="ChEBI" id="CHEBI:57692"/>
    </cofactor>
</comment>
<protein>
    <recommendedName>
        <fullName evidence="11">FAD-binding domain-containing protein</fullName>
    </recommendedName>
</protein>
<evidence type="ECO:0000256" key="1">
    <source>
        <dbReference type="ARBA" id="ARBA00001974"/>
    </source>
</evidence>
<dbReference type="InterPro" id="IPR036188">
    <property type="entry name" value="FAD/NAD-bd_sf"/>
</dbReference>
<keyword evidence="4" id="KW-0285">Flavoprotein</keyword>
<comment type="similarity">
    <text evidence="3">Belongs to the paxM FAD-dependent monooxygenase family.</text>
</comment>
<dbReference type="AlphaFoldDB" id="A0A9W8WLZ2"/>